<dbReference type="EMBL" id="LAVV01007358">
    <property type="protein sequence ID" value="KNZ56202.1"/>
    <property type="molecule type" value="Genomic_DNA"/>
</dbReference>
<evidence type="ECO:0000256" key="1">
    <source>
        <dbReference type="SAM" id="MobiDB-lite"/>
    </source>
</evidence>
<accession>A0A0L6V6M5</accession>
<organism evidence="2 3">
    <name type="scientific">Puccinia sorghi</name>
    <dbReference type="NCBI Taxonomy" id="27349"/>
    <lineage>
        <taxon>Eukaryota</taxon>
        <taxon>Fungi</taxon>
        <taxon>Dikarya</taxon>
        <taxon>Basidiomycota</taxon>
        <taxon>Pucciniomycotina</taxon>
        <taxon>Pucciniomycetes</taxon>
        <taxon>Pucciniales</taxon>
        <taxon>Pucciniaceae</taxon>
        <taxon>Puccinia</taxon>
    </lineage>
</organism>
<gene>
    <name evidence="2" type="ORF">VP01_246g3</name>
</gene>
<name>A0A0L6V6M5_9BASI</name>
<feature type="region of interest" description="Disordered" evidence="1">
    <location>
        <begin position="479"/>
        <end position="506"/>
    </location>
</feature>
<proteinExistence type="predicted"/>
<dbReference type="Proteomes" id="UP000037035">
    <property type="component" value="Unassembled WGS sequence"/>
</dbReference>
<dbReference type="AlphaFoldDB" id="A0A0L6V6M5"/>
<dbReference type="VEuPathDB" id="FungiDB:VP01_246g3"/>
<reference evidence="2 3" key="1">
    <citation type="submission" date="2015-08" db="EMBL/GenBank/DDBJ databases">
        <title>Next Generation Sequencing and Analysis of the Genome of Puccinia sorghi L Schw, the Causal Agent of Maize Common Rust.</title>
        <authorList>
            <person name="Rochi L."/>
            <person name="Burguener G."/>
            <person name="Darino M."/>
            <person name="Turjanski A."/>
            <person name="Kreff E."/>
            <person name="Dieguez M.J."/>
            <person name="Sacco F."/>
        </authorList>
    </citation>
    <scope>NUCLEOTIDE SEQUENCE [LARGE SCALE GENOMIC DNA]</scope>
    <source>
        <strain evidence="2 3">RO10H11247</strain>
    </source>
</reference>
<dbReference type="OrthoDB" id="2499685at2759"/>
<keyword evidence="3" id="KW-1185">Reference proteome</keyword>
<protein>
    <submittedName>
        <fullName evidence="2">Uncharacterized protein</fullName>
    </submittedName>
</protein>
<comment type="caution">
    <text evidence="2">The sequence shown here is derived from an EMBL/GenBank/DDBJ whole genome shotgun (WGS) entry which is preliminary data.</text>
</comment>
<feature type="compositionally biased region" description="Low complexity" evidence="1">
    <location>
        <begin position="42"/>
        <end position="59"/>
    </location>
</feature>
<evidence type="ECO:0000313" key="3">
    <source>
        <dbReference type="Proteomes" id="UP000037035"/>
    </source>
</evidence>
<feature type="region of interest" description="Disordered" evidence="1">
    <location>
        <begin position="42"/>
        <end position="72"/>
    </location>
</feature>
<sequence>MRSSVNKWWGSGPRGAPPPGYARLLCRGNSQARCVHVADVDSGNGRARSRSRGACSSRRGGLKPTTSGSRTSTIDMDQVRPWIVKKVVEGPLQHVESTKADPSLSVLPLEPFRTSKIQFIRFLSPHRWGTHEPVWAEASDRDVTILVYISSEIMQKFEADQQADKRTFGELSYPTFLLGGCRWIWDAPLNKSWAGKKLFEPQLCLKVVSELPKKTFRIGSVVSCPASRLTSHTESKNPRDLYLLDFALRNNPEWQLQWAFLVNKLRVTHDPRLLASGVPKESMPQNPAELDSLGPPCPPLSFSQLSTANLLFHFSFHQPTVHVSIPHPGKSRPVNAIKARRKKQQSKMLSKPVESCQKNANEETEISHEAGGMRSLVGMCEVNVAGENPLRLGTSLSHIPEAGPATNDTRVSKVSLRDGLVGHQSDPPDRMPAEDANQDTEMIAFAVSEAGSLDPQTNTGLSDNLQDGRRGAIVVNGTTKGQSMRHTLSSRSSNISENREGSGDVQMTDVAAIPSVDSRKVTTPCTNRNMAPMVIHASPGEVHDNSSREPTWNQAGSSGLIQVGRVEAQQETPRLPSSSTPASESRQERFLMYFSSHEYQDLAHDHIPPAFSRPLPSSKPFVLRIKGRKLSKYFA</sequence>
<evidence type="ECO:0000313" key="2">
    <source>
        <dbReference type="EMBL" id="KNZ56202.1"/>
    </source>
</evidence>